<accession>A0A344PNV8</accession>
<sequence length="191" mass="19660">MRSMPWRNGGGITHEIAAGPEGASLDGFDWRLSMAEVASDGPFSVFAGVDRTLTLLAGDGISLDFGGGDVSLRPGSDPLAFPGEAPVTGRLHAGPILDLNVMTRRGAARHAVAVLPVGAPLPPDCIAIVCRSGQVRIGAETLAPGDCALLYADPDTTNAPSTILTAGSGEIVAVSLWGMDDSRNSRENRSI</sequence>
<evidence type="ECO:0000313" key="1">
    <source>
        <dbReference type="EMBL" id="AXC51063.1"/>
    </source>
</evidence>
<keyword evidence="2" id="KW-1185">Reference proteome</keyword>
<reference evidence="2" key="1">
    <citation type="submission" date="2018-07" db="EMBL/GenBank/DDBJ databases">
        <title>Genome sequencing of Paracoccus sp. SC2-6.</title>
        <authorList>
            <person name="Heo J."/>
            <person name="Kim S.-J."/>
            <person name="Kwon S.-W."/>
        </authorList>
    </citation>
    <scope>NUCLEOTIDE SEQUENCE [LARGE SCALE GENOMIC DNA]</scope>
    <source>
        <strain evidence="2">SC2-6</strain>
    </source>
</reference>
<dbReference type="OrthoDB" id="9800082at2"/>
<dbReference type="PANTHER" id="PTHR37943">
    <property type="entry name" value="PROTEIN VES"/>
    <property type="match status" value="1"/>
</dbReference>
<dbReference type="SUPFAM" id="SSF51182">
    <property type="entry name" value="RmlC-like cupins"/>
    <property type="match status" value="1"/>
</dbReference>
<dbReference type="KEGG" id="pars:DRW48_04315"/>
<gene>
    <name evidence="1" type="ORF">DRW48_04315</name>
</gene>
<dbReference type="Proteomes" id="UP000252023">
    <property type="component" value="Chromosome"/>
</dbReference>
<organism evidence="1 2">
    <name type="scientific">Paracoccus suum</name>
    <dbReference type="NCBI Taxonomy" id="2259340"/>
    <lineage>
        <taxon>Bacteria</taxon>
        <taxon>Pseudomonadati</taxon>
        <taxon>Pseudomonadota</taxon>
        <taxon>Alphaproteobacteria</taxon>
        <taxon>Rhodobacterales</taxon>
        <taxon>Paracoccaceae</taxon>
        <taxon>Paracoccus</taxon>
    </lineage>
</organism>
<dbReference type="Pfam" id="PF05962">
    <property type="entry name" value="HutD"/>
    <property type="match status" value="1"/>
</dbReference>
<dbReference type="EMBL" id="CP030918">
    <property type="protein sequence ID" value="AXC51063.1"/>
    <property type="molecule type" value="Genomic_DNA"/>
</dbReference>
<proteinExistence type="predicted"/>
<name>A0A344PNV8_9RHOB</name>
<dbReference type="InterPro" id="IPR014710">
    <property type="entry name" value="RmlC-like_jellyroll"/>
</dbReference>
<dbReference type="AlphaFoldDB" id="A0A344PNV8"/>
<evidence type="ECO:0000313" key="2">
    <source>
        <dbReference type="Proteomes" id="UP000252023"/>
    </source>
</evidence>
<dbReference type="PANTHER" id="PTHR37943:SF1">
    <property type="entry name" value="PROTEIN VES"/>
    <property type="match status" value="1"/>
</dbReference>
<dbReference type="RefSeq" id="WP_114077351.1">
    <property type="nucleotide sequence ID" value="NZ_CP030918.1"/>
</dbReference>
<protein>
    <submittedName>
        <fullName evidence="1">HutD family protein</fullName>
    </submittedName>
</protein>
<dbReference type="InterPro" id="IPR011051">
    <property type="entry name" value="RmlC_Cupin_sf"/>
</dbReference>
<dbReference type="Gene3D" id="2.60.120.10">
    <property type="entry name" value="Jelly Rolls"/>
    <property type="match status" value="1"/>
</dbReference>
<dbReference type="CDD" id="cd20293">
    <property type="entry name" value="cupin_HutD_N"/>
    <property type="match status" value="1"/>
</dbReference>
<dbReference type="InterPro" id="IPR010282">
    <property type="entry name" value="Uncharacterised_HutD/Ves"/>
</dbReference>